<evidence type="ECO:0000256" key="3">
    <source>
        <dbReference type="ARBA" id="ARBA00022525"/>
    </source>
</evidence>
<feature type="chain" id="PRO_5041383713" description="Gamma-interferon-inducible lysosomal thiol reductase" evidence="6">
    <location>
        <begin position="20"/>
        <end position="239"/>
    </location>
</feature>
<keyword evidence="8" id="KW-1185">Reference proteome</keyword>
<evidence type="ECO:0000256" key="1">
    <source>
        <dbReference type="ARBA" id="ARBA00004613"/>
    </source>
</evidence>
<dbReference type="PANTHER" id="PTHR13234:SF8">
    <property type="entry name" value="GAMMA-INTERFERON-INDUCIBLE LYSOSOMAL THIOL REDUCTASE"/>
    <property type="match status" value="1"/>
</dbReference>
<feature type="signal peptide" evidence="6">
    <location>
        <begin position="1"/>
        <end position="19"/>
    </location>
</feature>
<keyword evidence="3" id="KW-0964">Secreted</keyword>
<evidence type="ECO:0000256" key="2">
    <source>
        <dbReference type="ARBA" id="ARBA00005679"/>
    </source>
</evidence>
<comment type="caution">
    <text evidence="7">The sequence shown here is derived from an EMBL/GenBank/DDBJ whole genome shotgun (WGS) entry which is preliminary data.</text>
</comment>
<dbReference type="Proteomes" id="UP001178507">
    <property type="component" value="Unassembled WGS sequence"/>
</dbReference>
<name>A0AA36I3E2_9DINO</name>
<dbReference type="EMBL" id="CAUJNA010000643">
    <property type="protein sequence ID" value="CAJ1379586.1"/>
    <property type="molecule type" value="Genomic_DNA"/>
</dbReference>
<proteinExistence type="inferred from homology"/>
<evidence type="ECO:0008006" key="9">
    <source>
        <dbReference type="Google" id="ProtNLM"/>
    </source>
</evidence>
<comment type="similarity">
    <text evidence="2">Belongs to the GILT family.</text>
</comment>
<keyword evidence="5" id="KW-0325">Glycoprotein</keyword>
<sequence length="239" mass="25253">MRIFLAVRLAASIDPVVVSLFGESGCPDTTAFIFGPLQAAEKALGTGSDVFRLEWTPFGNAYYITKECGGVPAPPGCSSSSTCRYSRQVRDCYFKRCGLGGAGAPDCYSPGPLHCQHGAAECFANRLEACATVKEPSSSWMVSRCIEEAFYKGELRNGQSSDHVTAVAVRCGFSASLQQWCTSNGDGALAAMAKMTPPHPGVPYVLVNGEVLADLNSLLEKICEAYEGPAPAGCMGLEV</sequence>
<evidence type="ECO:0000256" key="5">
    <source>
        <dbReference type="ARBA" id="ARBA00023180"/>
    </source>
</evidence>
<dbReference type="PANTHER" id="PTHR13234">
    <property type="entry name" value="GAMMA-INTERFERON INDUCIBLE LYSOSOMAL THIOL REDUCTASE GILT"/>
    <property type="match status" value="1"/>
</dbReference>
<dbReference type="AlphaFoldDB" id="A0AA36I3E2"/>
<comment type="subcellular location">
    <subcellularLocation>
        <location evidence="1">Secreted</location>
    </subcellularLocation>
</comment>
<dbReference type="Pfam" id="PF03227">
    <property type="entry name" value="GILT"/>
    <property type="match status" value="1"/>
</dbReference>
<dbReference type="GO" id="GO:0005576">
    <property type="term" value="C:extracellular region"/>
    <property type="evidence" value="ECO:0007669"/>
    <property type="project" value="UniProtKB-SubCell"/>
</dbReference>
<organism evidence="7 8">
    <name type="scientific">Effrenium voratum</name>
    <dbReference type="NCBI Taxonomy" id="2562239"/>
    <lineage>
        <taxon>Eukaryota</taxon>
        <taxon>Sar</taxon>
        <taxon>Alveolata</taxon>
        <taxon>Dinophyceae</taxon>
        <taxon>Suessiales</taxon>
        <taxon>Symbiodiniaceae</taxon>
        <taxon>Effrenium</taxon>
    </lineage>
</organism>
<gene>
    <name evidence="7" type="ORF">EVOR1521_LOCUS7778</name>
</gene>
<evidence type="ECO:0000256" key="6">
    <source>
        <dbReference type="SAM" id="SignalP"/>
    </source>
</evidence>
<reference evidence="7" key="1">
    <citation type="submission" date="2023-08" db="EMBL/GenBank/DDBJ databases">
        <authorList>
            <person name="Chen Y."/>
            <person name="Shah S."/>
            <person name="Dougan E. K."/>
            <person name="Thang M."/>
            <person name="Chan C."/>
        </authorList>
    </citation>
    <scope>NUCLEOTIDE SEQUENCE</scope>
</reference>
<keyword evidence="4 6" id="KW-0732">Signal</keyword>
<evidence type="ECO:0000256" key="4">
    <source>
        <dbReference type="ARBA" id="ARBA00022729"/>
    </source>
</evidence>
<accession>A0AA36I3E2</accession>
<dbReference type="GO" id="GO:0016671">
    <property type="term" value="F:oxidoreductase activity, acting on a sulfur group of donors, disulfide as acceptor"/>
    <property type="evidence" value="ECO:0007669"/>
    <property type="project" value="InterPro"/>
</dbReference>
<evidence type="ECO:0000313" key="7">
    <source>
        <dbReference type="EMBL" id="CAJ1379586.1"/>
    </source>
</evidence>
<dbReference type="InterPro" id="IPR004911">
    <property type="entry name" value="Interferon-induced_GILT"/>
</dbReference>
<evidence type="ECO:0000313" key="8">
    <source>
        <dbReference type="Proteomes" id="UP001178507"/>
    </source>
</evidence>
<protein>
    <recommendedName>
        <fullName evidence="9">Gamma-interferon-inducible lysosomal thiol reductase</fullName>
    </recommendedName>
</protein>